<gene>
    <name evidence="1" type="ORF">K1T71_001254</name>
</gene>
<comment type="caution">
    <text evidence="1">The sequence shown here is derived from an EMBL/GenBank/DDBJ whole genome shotgun (WGS) entry which is preliminary data.</text>
</comment>
<organism evidence="1 2">
    <name type="scientific">Dendrolimus kikuchii</name>
    <dbReference type="NCBI Taxonomy" id="765133"/>
    <lineage>
        <taxon>Eukaryota</taxon>
        <taxon>Metazoa</taxon>
        <taxon>Ecdysozoa</taxon>
        <taxon>Arthropoda</taxon>
        <taxon>Hexapoda</taxon>
        <taxon>Insecta</taxon>
        <taxon>Pterygota</taxon>
        <taxon>Neoptera</taxon>
        <taxon>Endopterygota</taxon>
        <taxon>Lepidoptera</taxon>
        <taxon>Glossata</taxon>
        <taxon>Ditrysia</taxon>
        <taxon>Bombycoidea</taxon>
        <taxon>Lasiocampidae</taxon>
        <taxon>Dendrolimus</taxon>
    </lineage>
</organism>
<evidence type="ECO:0000313" key="1">
    <source>
        <dbReference type="EMBL" id="KAJ0183278.1"/>
    </source>
</evidence>
<evidence type="ECO:0000313" key="2">
    <source>
        <dbReference type="Proteomes" id="UP000824533"/>
    </source>
</evidence>
<name>A0ACC1DH49_9NEOP</name>
<keyword evidence="2" id="KW-1185">Reference proteome</keyword>
<protein>
    <submittedName>
        <fullName evidence="1">Uncharacterized protein</fullName>
    </submittedName>
</protein>
<sequence>MAVSWYAIVALAATALGASIAPTGVNQVLEKSSCGRVWVTVHSPDLRLSPGGRLLDAIELNWDFSDCSTIPIQIGLFDDRPASWNNALAVYSVNSAEGFVITDISLGAGTLPAGWETGAGPKGPHCLWPWAGAGNDQIQAYNCLKIQPTWMEDNAARINNLRVGDLALAGTHNAGAWKFNTEISSLERDNFVLCQDRSIWAQLVHGIRYLDFRVAYYEMYQNEEDRYWLNHNMIRVRPLVPLLKEIRAFLDVTREVVFLDAHHFPVGFYETDGSPIRRVHAGLLELVQRELGPHLASARDFSTGAGTKGPTLQTLLNANRRLVFSYVDNAIVSENNWLWPILPHLWANTNNPIQLFQYLDQAIARSPQPNARSPMHSAMAQTTPTVLDILLLRGSLRDNADAVNRNVTARLNSLWRPNANIVSSDFFLANDVVDVSIAISLERAGRL</sequence>
<dbReference type="EMBL" id="CM034388">
    <property type="protein sequence ID" value="KAJ0183278.1"/>
    <property type="molecule type" value="Genomic_DNA"/>
</dbReference>
<proteinExistence type="predicted"/>
<reference evidence="1 2" key="1">
    <citation type="journal article" date="2021" name="Front. Genet.">
        <title>Chromosome-Level Genome Assembly Reveals Significant Gene Expansion in the Toll and IMD Signaling Pathways of Dendrolimus kikuchii.</title>
        <authorList>
            <person name="Zhou J."/>
            <person name="Wu P."/>
            <person name="Xiong Z."/>
            <person name="Liu N."/>
            <person name="Zhao N."/>
            <person name="Ji M."/>
            <person name="Qiu Y."/>
            <person name="Yang B."/>
        </authorList>
    </citation>
    <scope>NUCLEOTIDE SEQUENCE [LARGE SCALE GENOMIC DNA]</scope>
    <source>
        <strain evidence="1">Ann1</strain>
    </source>
</reference>
<dbReference type="Proteomes" id="UP000824533">
    <property type="component" value="Linkage Group LG02"/>
</dbReference>
<accession>A0ACC1DH49</accession>